<evidence type="ECO:0000256" key="3">
    <source>
        <dbReference type="ARBA" id="ARBA00023002"/>
    </source>
</evidence>
<dbReference type="Pfam" id="PF08546">
    <property type="entry name" value="ApbA_C"/>
    <property type="match status" value="1"/>
</dbReference>
<evidence type="ECO:0000313" key="7">
    <source>
        <dbReference type="EMBL" id="MBB6034772.1"/>
    </source>
</evidence>
<protein>
    <recommendedName>
        <fullName evidence="4">2-dehydropantoate 2-reductase</fullName>
        <ecNumber evidence="4">1.1.1.169</ecNumber>
    </recommendedName>
    <alternativeName>
        <fullName evidence="4">Ketopantoate reductase</fullName>
    </alternativeName>
</protein>
<accession>A0A841FMJ7</accession>
<evidence type="ECO:0000256" key="1">
    <source>
        <dbReference type="ARBA" id="ARBA00007870"/>
    </source>
</evidence>
<dbReference type="UniPathway" id="UPA00028">
    <property type="reaction ID" value="UER00004"/>
</dbReference>
<evidence type="ECO:0000313" key="8">
    <source>
        <dbReference type="Proteomes" id="UP000548476"/>
    </source>
</evidence>
<dbReference type="GO" id="GO:0008677">
    <property type="term" value="F:2-dehydropantoate 2-reductase activity"/>
    <property type="evidence" value="ECO:0007669"/>
    <property type="project" value="UniProtKB-EC"/>
</dbReference>
<organism evidence="7 8">
    <name type="scientific">Phytomonospora endophytica</name>
    <dbReference type="NCBI Taxonomy" id="714109"/>
    <lineage>
        <taxon>Bacteria</taxon>
        <taxon>Bacillati</taxon>
        <taxon>Actinomycetota</taxon>
        <taxon>Actinomycetes</taxon>
        <taxon>Micromonosporales</taxon>
        <taxon>Micromonosporaceae</taxon>
        <taxon>Phytomonospora</taxon>
    </lineage>
</organism>
<name>A0A841FMJ7_9ACTN</name>
<dbReference type="NCBIfam" id="TIGR00745">
    <property type="entry name" value="apbA_panE"/>
    <property type="match status" value="1"/>
</dbReference>
<evidence type="ECO:0000259" key="5">
    <source>
        <dbReference type="Pfam" id="PF02558"/>
    </source>
</evidence>
<evidence type="ECO:0000259" key="6">
    <source>
        <dbReference type="Pfam" id="PF08546"/>
    </source>
</evidence>
<dbReference type="FunFam" id="3.40.50.720:FF:000307">
    <property type="entry name" value="2-dehydropantoate 2-reductase"/>
    <property type="match status" value="1"/>
</dbReference>
<dbReference type="Gene3D" id="3.40.50.720">
    <property type="entry name" value="NAD(P)-binding Rossmann-like Domain"/>
    <property type="match status" value="1"/>
</dbReference>
<evidence type="ECO:0000256" key="2">
    <source>
        <dbReference type="ARBA" id="ARBA00022857"/>
    </source>
</evidence>
<evidence type="ECO:0000256" key="4">
    <source>
        <dbReference type="RuleBase" id="RU362068"/>
    </source>
</evidence>
<dbReference type="InterPro" id="IPR013328">
    <property type="entry name" value="6PGD_dom2"/>
</dbReference>
<dbReference type="PANTHER" id="PTHR21708:SF26">
    <property type="entry name" value="2-DEHYDROPANTOATE 2-REDUCTASE"/>
    <property type="match status" value="1"/>
</dbReference>
<keyword evidence="3 4" id="KW-0560">Oxidoreductase</keyword>
<dbReference type="InterPro" id="IPR003710">
    <property type="entry name" value="ApbA"/>
</dbReference>
<dbReference type="EMBL" id="JACHGT010000005">
    <property type="protein sequence ID" value="MBB6034772.1"/>
    <property type="molecule type" value="Genomic_DNA"/>
</dbReference>
<proteinExistence type="inferred from homology"/>
<dbReference type="InterPro" id="IPR051402">
    <property type="entry name" value="KPR-Related"/>
</dbReference>
<gene>
    <name evidence="7" type="ORF">HNR73_002626</name>
</gene>
<dbReference type="PANTHER" id="PTHR21708">
    <property type="entry name" value="PROBABLE 2-DEHYDROPANTOATE 2-REDUCTASE"/>
    <property type="match status" value="1"/>
</dbReference>
<dbReference type="SUPFAM" id="SSF51735">
    <property type="entry name" value="NAD(P)-binding Rossmann-fold domains"/>
    <property type="match status" value="1"/>
</dbReference>
<dbReference type="GO" id="GO:0015940">
    <property type="term" value="P:pantothenate biosynthetic process"/>
    <property type="evidence" value="ECO:0007669"/>
    <property type="project" value="UniProtKB-UniPathway"/>
</dbReference>
<dbReference type="RefSeq" id="WP_184787638.1">
    <property type="nucleotide sequence ID" value="NZ_BONT01000067.1"/>
</dbReference>
<dbReference type="Pfam" id="PF02558">
    <property type="entry name" value="ApbA"/>
    <property type="match status" value="1"/>
</dbReference>
<dbReference type="NCBIfam" id="NF005091">
    <property type="entry name" value="PRK06522.2-2"/>
    <property type="match status" value="1"/>
</dbReference>
<comment type="catalytic activity">
    <reaction evidence="4">
        <text>(R)-pantoate + NADP(+) = 2-dehydropantoate + NADPH + H(+)</text>
        <dbReference type="Rhea" id="RHEA:16233"/>
        <dbReference type="ChEBI" id="CHEBI:11561"/>
        <dbReference type="ChEBI" id="CHEBI:15378"/>
        <dbReference type="ChEBI" id="CHEBI:15980"/>
        <dbReference type="ChEBI" id="CHEBI:57783"/>
        <dbReference type="ChEBI" id="CHEBI:58349"/>
        <dbReference type="EC" id="1.1.1.169"/>
    </reaction>
</comment>
<dbReference type="EC" id="1.1.1.169" evidence="4"/>
<comment type="similarity">
    <text evidence="1 4">Belongs to the ketopantoate reductase family.</text>
</comment>
<reference evidence="7 8" key="1">
    <citation type="submission" date="2020-08" db="EMBL/GenBank/DDBJ databases">
        <title>Genomic Encyclopedia of Type Strains, Phase IV (KMG-IV): sequencing the most valuable type-strain genomes for metagenomic binning, comparative biology and taxonomic classification.</title>
        <authorList>
            <person name="Goeker M."/>
        </authorList>
    </citation>
    <scope>NUCLEOTIDE SEQUENCE [LARGE SCALE GENOMIC DNA]</scope>
    <source>
        <strain evidence="7 8">YIM 65646</strain>
    </source>
</reference>
<dbReference type="GO" id="GO:0005737">
    <property type="term" value="C:cytoplasm"/>
    <property type="evidence" value="ECO:0007669"/>
    <property type="project" value="TreeGrafter"/>
</dbReference>
<dbReference type="InterPro" id="IPR008927">
    <property type="entry name" value="6-PGluconate_DH-like_C_sf"/>
</dbReference>
<comment type="caution">
    <text evidence="7">The sequence shown here is derived from an EMBL/GenBank/DDBJ whole genome shotgun (WGS) entry which is preliminary data.</text>
</comment>
<dbReference type="InterPro" id="IPR013332">
    <property type="entry name" value="KPR_N"/>
</dbReference>
<dbReference type="Gene3D" id="1.10.1040.10">
    <property type="entry name" value="N-(1-d-carboxylethyl)-l-norvaline Dehydrogenase, domain 2"/>
    <property type="match status" value="1"/>
</dbReference>
<keyword evidence="2 4" id="KW-0521">NADP</keyword>
<comment type="pathway">
    <text evidence="4">Cofactor biosynthesis; (R)-pantothenate biosynthesis; (R)-pantoate from 3-methyl-2-oxobutanoate: step 2/2.</text>
</comment>
<dbReference type="SUPFAM" id="SSF48179">
    <property type="entry name" value="6-phosphogluconate dehydrogenase C-terminal domain-like"/>
    <property type="match status" value="1"/>
</dbReference>
<dbReference type="Proteomes" id="UP000548476">
    <property type="component" value="Unassembled WGS sequence"/>
</dbReference>
<keyword evidence="8" id="KW-1185">Reference proteome</keyword>
<feature type="domain" description="Ketopantoate reductase C-terminal" evidence="6">
    <location>
        <begin position="184"/>
        <end position="304"/>
    </location>
</feature>
<dbReference type="AlphaFoldDB" id="A0A841FMJ7"/>
<dbReference type="FunFam" id="1.10.1040.10:FF:000017">
    <property type="entry name" value="2-dehydropantoate 2-reductase"/>
    <property type="match status" value="1"/>
</dbReference>
<sequence length="309" mass="31912">MRIAVIGAGGIGGYFGGRLAVAGHEVALVARGEHLAALRRDGLTVDSPKGDFTLAPAGFTATGDTGEVGPVDVVLLCVKTWQLDEAVKALPPLMGPGTAVITLQNGVEAPVEVAEAVGRDAVWPGTARIIALLAGLGHVRHVGGAGLLTFGEWDGRRSARVERFAEALNGAGVSVELPADPWVALWAKLLFVATAGGLCATVEAPFGVIREQAGTRAMVAAAMTEVAAVAAAEGVELPADIVDESMAFLDRQPAEGTPSLHRDILEGKRSELEAWTGSVVRLGKRTGTPTPVCAFVYTILSAREASRRG</sequence>
<feature type="domain" description="Ketopantoate reductase N-terminal" evidence="5">
    <location>
        <begin position="3"/>
        <end position="154"/>
    </location>
</feature>
<dbReference type="InterPro" id="IPR036291">
    <property type="entry name" value="NAD(P)-bd_dom_sf"/>
</dbReference>
<keyword evidence="4" id="KW-0566">Pantothenate biosynthesis</keyword>
<comment type="function">
    <text evidence="4">Catalyzes the NADPH-dependent reduction of ketopantoate into pantoic acid.</text>
</comment>
<dbReference type="InterPro" id="IPR013752">
    <property type="entry name" value="KPA_reductase"/>
</dbReference>